<dbReference type="AlphaFoldDB" id="A0A126UZJ3"/>
<dbReference type="RefSeq" id="WP_039001389.1">
    <property type="nucleotide sequence ID" value="NZ_CP014327.1"/>
</dbReference>
<keyword evidence="3" id="KW-0029">Amino-acid transport</keyword>
<keyword evidence="3" id="KW-0813">Transport</keyword>
<evidence type="ECO:0000256" key="3">
    <source>
        <dbReference type="ARBA" id="ARBA00022970"/>
    </source>
</evidence>
<keyword evidence="2" id="KW-0732">Signal</keyword>
<evidence type="ECO:0000256" key="2">
    <source>
        <dbReference type="ARBA" id="ARBA00022729"/>
    </source>
</evidence>
<organism evidence="5 6">
    <name type="scientific">Falsihalocynthiibacter arcticus</name>
    <dbReference type="NCBI Taxonomy" id="1579316"/>
    <lineage>
        <taxon>Bacteria</taxon>
        <taxon>Pseudomonadati</taxon>
        <taxon>Pseudomonadota</taxon>
        <taxon>Alphaproteobacteria</taxon>
        <taxon>Rhodobacterales</taxon>
        <taxon>Roseobacteraceae</taxon>
        <taxon>Falsihalocynthiibacter</taxon>
    </lineage>
</organism>
<evidence type="ECO:0000259" key="4">
    <source>
        <dbReference type="Pfam" id="PF13458"/>
    </source>
</evidence>
<dbReference type="PROSITE" id="PS51257">
    <property type="entry name" value="PROKAR_LIPOPROTEIN"/>
    <property type="match status" value="1"/>
</dbReference>
<dbReference type="Proteomes" id="UP000070371">
    <property type="component" value="Chromosome"/>
</dbReference>
<dbReference type="InterPro" id="IPR028081">
    <property type="entry name" value="Leu-bd"/>
</dbReference>
<dbReference type="SUPFAM" id="SSF53822">
    <property type="entry name" value="Periplasmic binding protein-like I"/>
    <property type="match status" value="1"/>
</dbReference>
<dbReference type="EMBL" id="CP014327">
    <property type="protein sequence ID" value="AML51464.1"/>
    <property type="molecule type" value="Genomic_DNA"/>
</dbReference>
<dbReference type="InterPro" id="IPR028082">
    <property type="entry name" value="Peripla_BP_I"/>
</dbReference>
<evidence type="ECO:0000313" key="5">
    <source>
        <dbReference type="EMBL" id="AML51464.1"/>
    </source>
</evidence>
<dbReference type="OrthoDB" id="7210494at2"/>
<keyword evidence="6" id="KW-1185">Reference proteome</keyword>
<evidence type="ECO:0000313" key="6">
    <source>
        <dbReference type="Proteomes" id="UP000070371"/>
    </source>
</evidence>
<dbReference type="GO" id="GO:0006865">
    <property type="term" value="P:amino acid transport"/>
    <property type="evidence" value="ECO:0007669"/>
    <property type="project" value="UniProtKB-KW"/>
</dbReference>
<accession>A0A126UZJ3</accession>
<feature type="domain" description="Leucine-binding protein" evidence="4">
    <location>
        <begin position="43"/>
        <end position="373"/>
    </location>
</feature>
<dbReference type="STRING" id="1579316.RC74_09525"/>
<gene>
    <name evidence="5" type="ORF">RC74_09525</name>
</gene>
<dbReference type="CDD" id="cd06339">
    <property type="entry name" value="PBP1_YraM_LppC_lipoprotein-like"/>
    <property type="match status" value="1"/>
</dbReference>
<dbReference type="PANTHER" id="PTHR30483">
    <property type="entry name" value="LEUCINE-SPECIFIC-BINDING PROTEIN"/>
    <property type="match status" value="1"/>
</dbReference>
<name>A0A126UZJ3_9RHOB</name>
<sequence length="391" mass="40553">MFAFLKNARKGFSLIFPIFIVLFVAACQPSSMSSGPTINTSKPVRVALLIPGESSSAGDNIIARSLENAARLAISDLEGVQIDLRVYRTSGNAEKAASVAVAAVNDGAQIILGPLYGESANAVGLALSNKNINILAFSNKPSIAGGNVFVLGNTFQNTAERIVSYSVNQGRRNVMIVHGADNVSEEAGRDALVQAANRNGATITGVPSFEMSQQGVINAIPNIAAQARNSGTDAILFASGTEGALPLLTQLLPENGINTETTQFIGLTRWDIPTATLSLPGVQGAWFALPDPGLSNRYIARYSAAFGEPPHPISGLAYDGIAAIGALVKSGNSNALSSAALTQSSGFVGVNGVFRLLPDGTNQRGLAIAQVQENQVIVIDPAPRSFSGSGF</sequence>
<reference evidence="5 6" key="1">
    <citation type="submission" date="2016-02" db="EMBL/GenBank/DDBJ databases">
        <title>Complete genome sequence of Halocynthiibacter arcticus PAMC 20958t from arctic marine sediment.</title>
        <authorList>
            <person name="Lee Y.M."/>
            <person name="Baek K."/>
            <person name="Lee H.K."/>
            <person name="Shin S.C."/>
        </authorList>
    </citation>
    <scope>NUCLEOTIDE SEQUENCE [LARGE SCALE GENOMIC DNA]</scope>
    <source>
        <strain evidence="5">PAMC 20958</strain>
    </source>
</reference>
<dbReference type="PANTHER" id="PTHR30483:SF6">
    <property type="entry name" value="PERIPLASMIC BINDING PROTEIN OF ABC TRANSPORTER FOR NATURAL AMINO ACIDS"/>
    <property type="match status" value="1"/>
</dbReference>
<dbReference type="Gene3D" id="3.40.50.2300">
    <property type="match status" value="2"/>
</dbReference>
<proteinExistence type="inferred from homology"/>
<dbReference type="InterPro" id="IPR051010">
    <property type="entry name" value="BCAA_transport"/>
</dbReference>
<dbReference type="Pfam" id="PF13458">
    <property type="entry name" value="Peripla_BP_6"/>
    <property type="match status" value="1"/>
</dbReference>
<evidence type="ECO:0000256" key="1">
    <source>
        <dbReference type="ARBA" id="ARBA00010062"/>
    </source>
</evidence>
<dbReference type="KEGG" id="hat:RC74_09525"/>
<comment type="similarity">
    <text evidence="1">Belongs to the leucine-binding protein family.</text>
</comment>
<protein>
    <submittedName>
        <fullName evidence="5">ABC transporter substrate-binding protein</fullName>
    </submittedName>
</protein>